<dbReference type="Proteomes" id="UP001320544">
    <property type="component" value="Chromosome"/>
</dbReference>
<feature type="domain" description="YgjP-like metallopeptidase" evidence="2">
    <location>
        <begin position="144"/>
        <end position="241"/>
    </location>
</feature>
<name>A0ABM7WM40_9ACTN</name>
<protein>
    <recommendedName>
        <fullName evidence="2">YgjP-like metallopeptidase domain-containing protein</fullName>
    </recommendedName>
</protein>
<dbReference type="CDD" id="cd07344">
    <property type="entry name" value="M48_yhfN_like"/>
    <property type="match status" value="1"/>
</dbReference>
<gene>
    <name evidence="3" type="ORF">CE91St30_27860</name>
</gene>
<accession>A0ABM7WM40</accession>
<evidence type="ECO:0000313" key="3">
    <source>
        <dbReference type="EMBL" id="BDE97453.1"/>
    </source>
</evidence>
<dbReference type="PANTHER" id="PTHR30399:SF1">
    <property type="entry name" value="UTP PYROPHOSPHATASE"/>
    <property type="match status" value="1"/>
</dbReference>
<proteinExistence type="predicted"/>
<dbReference type="EMBL" id="AP025564">
    <property type="protein sequence ID" value="BDE97453.1"/>
    <property type="molecule type" value="Genomic_DNA"/>
</dbReference>
<dbReference type="InterPro" id="IPR053136">
    <property type="entry name" value="UTP_pyrophosphatase-like"/>
</dbReference>
<dbReference type="InterPro" id="IPR002725">
    <property type="entry name" value="YgjP-like_metallopeptidase"/>
</dbReference>
<feature type="region of interest" description="Disordered" evidence="1">
    <location>
        <begin position="1"/>
        <end position="56"/>
    </location>
</feature>
<keyword evidence="4" id="KW-1185">Reference proteome</keyword>
<evidence type="ECO:0000313" key="4">
    <source>
        <dbReference type="Proteomes" id="UP001320544"/>
    </source>
</evidence>
<dbReference type="PANTHER" id="PTHR30399">
    <property type="entry name" value="UNCHARACTERIZED PROTEIN YGJP"/>
    <property type="match status" value="1"/>
</dbReference>
<dbReference type="RefSeq" id="WP_244386752.1">
    <property type="nucleotide sequence ID" value="NZ_AP025564.1"/>
</dbReference>
<dbReference type="Gene3D" id="3.30.2010.10">
    <property type="entry name" value="Metalloproteases ('zincins'), catalytic domain"/>
    <property type="match status" value="1"/>
</dbReference>
<feature type="compositionally biased region" description="Low complexity" evidence="1">
    <location>
        <begin position="11"/>
        <end position="25"/>
    </location>
</feature>
<feature type="domain" description="YgjP-like metallopeptidase" evidence="2">
    <location>
        <begin position="81"/>
        <end position="140"/>
    </location>
</feature>
<organism evidence="3 4">
    <name type="scientific">Raoultibacter timonensis</name>
    <dbReference type="NCBI Taxonomy" id="1907662"/>
    <lineage>
        <taxon>Bacteria</taxon>
        <taxon>Bacillati</taxon>
        <taxon>Actinomycetota</taxon>
        <taxon>Coriobacteriia</taxon>
        <taxon>Eggerthellales</taxon>
        <taxon>Eggerthellaceae</taxon>
        <taxon>Raoultibacter</taxon>
    </lineage>
</organism>
<dbReference type="Pfam" id="PF01863">
    <property type="entry name" value="YgjP-like"/>
    <property type="match status" value="2"/>
</dbReference>
<evidence type="ECO:0000259" key="2">
    <source>
        <dbReference type="Pfam" id="PF01863"/>
    </source>
</evidence>
<sequence length="242" mass="26712">MWGKRKDSRQPDSSPKPSSEDSGISAGSDSQKGSREALGSLAKSNSRKRSHAGCKGAGAKIEIRELEVDGIAVSLTIKRIKNVNLRVKPDGTVAVSAPPWVGEHQIAAFVREKRGWIEARKRAVAESPQSLVENASPEEITAWRAAVEAAAPSLIALWEPVMGVRAGKIVYRNMTSRWGSCNPKTGRICLNIQLAKYPPECLEYVVVHELCHLLERGHGPRFKALMDTFLPDWRKRRAKLRS</sequence>
<reference evidence="3 4" key="1">
    <citation type="submission" date="2022-01" db="EMBL/GenBank/DDBJ databases">
        <title>Novel bile acid biosynthetic pathways are enriched in the microbiome of centenarians.</title>
        <authorList>
            <person name="Sato Y."/>
            <person name="Atarashi K."/>
            <person name="Plichta R.D."/>
            <person name="Arai Y."/>
            <person name="Sasajima S."/>
            <person name="Kearney M.S."/>
            <person name="Suda W."/>
            <person name="Takeshita K."/>
            <person name="Sasaki T."/>
            <person name="Okamoto S."/>
            <person name="Skelly N.A."/>
            <person name="Okamura Y."/>
            <person name="Vlamakis H."/>
            <person name="Li Y."/>
            <person name="Tanoue T."/>
            <person name="Takei H."/>
            <person name="Nittono H."/>
            <person name="Narushima S."/>
            <person name="Irie J."/>
            <person name="Itoh H."/>
            <person name="Moriya K."/>
            <person name="Sugiura Y."/>
            <person name="Suematsu M."/>
            <person name="Moritoki N."/>
            <person name="Shibata S."/>
            <person name="Littman R.D."/>
            <person name="Fischbach A.M."/>
            <person name="Uwamino Y."/>
            <person name="Inoue T."/>
            <person name="Honda A."/>
            <person name="Hattori M."/>
            <person name="Murai T."/>
            <person name="Xavier J.R."/>
            <person name="Hirose N."/>
            <person name="Honda K."/>
        </authorList>
    </citation>
    <scope>NUCLEOTIDE SEQUENCE [LARGE SCALE GENOMIC DNA]</scope>
    <source>
        <strain evidence="3 4">CE91-St30</strain>
    </source>
</reference>
<evidence type="ECO:0000256" key="1">
    <source>
        <dbReference type="SAM" id="MobiDB-lite"/>
    </source>
</evidence>
<feature type="compositionally biased region" description="Basic and acidic residues" evidence="1">
    <location>
        <begin position="1"/>
        <end position="10"/>
    </location>
</feature>